<evidence type="ECO:0000313" key="4">
    <source>
        <dbReference type="Proteomes" id="UP000037696"/>
    </source>
</evidence>
<evidence type="ECO:0000256" key="2">
    <source>
        <dbReference type="SAM" id="MobiDB-lite"/>
    </source>
</evidence>
<dbReference type="InterPro" id="IPR014848">
    <property type="entry name" value="Rgp1"/>
</dbReference>
<feature type="compositionally biased region" description="Low complexity" evidence="2">
    <location>
        <begin position="96"/>
        <end position="107"/>
    </location>
</feature>
<sequence length="1090" mass="120024">MPSNIQVFVKWKDQTIFAGENVECTITFKNVAATGADANNGGEGSQHSRKISRVANHTPNSNSESFFGFKSPQALFSGRRSYSTSSQRKPSHRAASSLSSPLVGSHSFPPNNGPSTPRAWQPGHNHKRSVSILSIDSEGQLDPTPSPHHYNRHQPARGHGRSASLQVLPRRNNSYEDSYKKARSPSHAFPFPLTEAPNEHPNGSLRVDTSHLGRASGAGSLSTSPIGAVEPLRTPSRRPQPPPLDFKFPATPSTDSTNNRTVHTPSPKSATTNGTSSTGGRPTVRDAHGLTGPAHQQLTRIISATSVNGSNRSSGEFYSASDHSTETLGSEYTNYSVQGARAPTPMRHARHQSSVVASPTKASNSQALLMGYAQVNASFTVDGSLVNQSAFDEVKRKGVVGGQPGSGGLPGRPTPTAERPRKTGGFWGALKWNTIEESINGLLSNNELDGLREMRGVTSSRSIPLLSTSQSLLFVDLRLAPGEEQSYSFSFTLPKGLPASHKGKAIKISYNLVIGTQRTSGPNEPQKVNRINIPFRVFSGVNEKGDILGHDLMSPYVLLRDEAKVQKVGPVMPVMTKNQSISKSHHSAADFLGFVDEILDQRARSNTLFPPGAMPSRRPSVEGLPQLLTTKDIIDFAILRSNQAVNSRRSPNRFEIAREGKRIAVVVLNRPVHRLGETIIATMDFANATIPCYAVRASLETSEKVTPTLAIRSNASIHRTTRRIHASLFENTLHATRVAFSPAIPITATPSILTSGVTLDWELRFEFVTSSVRGEQGAQPSGTRLLEAFSSDDRGTVLSAMEHLNFNGSDLTLSTWELKHDNISLLARSKVSLRHISSRIIVRHIAISANPKRILFFFSSLKEYGFVHHHHSPHLTCRRRNARTRAPFKPRSAAKGTSSYQLRQFAEATLGSGSLRKAVKLPEGEDQNEWLAVNIVDFYNQINLLYGSITEFCSPQTCPEMKATDEFEYLWQDSENFKRPTKMSAPEYIEHLMAWVQSNVDNEQMFPSRIGVPFPKTFPSLLRQIFKRLYRVYAHIYCHHYPVVVHLGLEPHLNTSFKHYVLFIDEHKLASGKDFWGPLGDLVDSMLRSD</sequence>
<evidence type="ECO:0000313" key="3">
    <source>
        <dbReference type="EMBL" id="KOS41336.1"/>
    </source>
</evidence>
<keyword evidence="1" id="KW-0862">Zinc</keyword>
<comment type="caution">
    <text evidence="3">The sequence shown here is derived from an EMBL/GenBank/DDBJ whole genome shotgun (WGS) entry which is preliminary data.</text>
</comment>
<proteinExistence type="predicted"/>
<feature type="binding site" evidence="1">
    <location>
        <position position="1035"/>
    </location>
    <ligand>
        <name>Zn(2+)</name>
        <dbReference type="ChEBI" id="CHEBI:29105"/>
    </ligand>
</feature>
<dbReference type="SMART" id="SM01388">
    <property type="entry name" value="Mob1_phocein"/>
    <property type="match status" value="1"/>
</dbReference>
<protein>
    <submittedName>
        <fullName evidence="3">Uncharacterized protein</fullName>
    </submittedName>
</protein>
<feature type="binding site" evidence="1">
    <location>
        <position position="953"/>
    </location>
    <ligand>
        <name>Zn(2+)</name>
        <dbReference type="ChEBI" id="CHEBI:29105"/>
    </ligand>
</feature>
<dbReference type="Pfam" id="PF08737">
    <property type="entry name" value="Rgp1"/>
    <property type="match status" value="1"/>
</dbReference>
<feature type="region of interest" description="Disordered" evidence="2">
    <location>
        <begin position="397"/>
        <end position="423"/>
    </location>
</feature>
<accession>A0A0M8NXJ0</accession>
<dbReference type="OrthoDB" id="1918at2759"/>
<dbReference type="InterPro" id="IPR005301">
    <property type="entry name" value="MOB_kinase_act_fam"/>
</dbReference>
<keyword evidence="4" id="KW-1185">Reference proteome</keyword>
<dbReference type="Pfam" id="PF03637">
    <property type="entry name" value="Mob1_phocein"/>
    <property type="match status" value="1"/>
</dbReference>
<dbReference type="STRING" id="229535.A0A0M8NXJ0"/>
<name>A0A0M8NXJ0_9EURO</name>
<dbReference type="Gene3D" id="1.20.140.30">
    <property type="entry name" value="MOB kinase activator"/>
    <property type="match status" value="1"/>
</dbReference>
<feature type="binding site" evidence="1">
    <location>
        <position position="958"/>
    </location>
    <ligand>
        <name>Zn(2+)</name>
        <dbReference type="ChEBI" id="CHEBI:29105"/>
    </ligand>
</feature>
<dbReference type="Proteomes" id="UP000037696">
    <property type="component" value="Unassembled WGS sequence"/>
</dbReference>
<feature type="compositionally biased region" description="Low complexity" evidence="2">
    <location>
        <begin position="269"/>
        <end position="280"/>
    </location>
</feature>
<feature type="region of interest" description="Disordered" evidence="2">
    <location>
        <begin position="36"/>
        <end position="290"/>
    </location>
</feature>
<dbReference type="EMBL" id="LHQQ01000135">
    <property type="protein sequence ID" value="KOS41336.1"/>
    <property type="molecule type" value="Genomic_DNA"/>
</dbReference>
<feature type="compositionally biased region" description="Polar residues" evidence="2">
    <location>
        <begin position="251"/>
        <end position="268"/>
    </location>
</feature>
<feature type="compositionally biased region" description="Polar residues" evidence="2">
    <location>
        <begin position="55"/>
        <end position="65"/>
    </location>
</feature>
<feature type="compositionally biased region" description="Basic residues" evidence="2">
    <location>
        <begin position="149"/>
        <end position="160"/>
    </location>
</feature>
<reference evidence="3 4" key="1">
    <citation type="submission" date="2015-08" db="EMBL/GenBank/DDBJ databases">
        <title>Genome sequencing of Penicillium nordicum.</title>
        <authorList>
            <person name="Nguyen H.D."/>
            <person name="Seifert K.A."/>
        </authorList>
    </citation>
    <scope>NUCLEOTIDE SEQUENCE [LARGE SCALE GENOMIC DNA]</scope>
    <source>
        <strain evidence="3 4">DAOMC 185683</strain>
    </source>
</reference>
<dbReference type="Gene3D" id="2.60.40.640">
    <property type="match status" value="1"/>
</dbReference>
<feature type="compositionally biased region" description="Gly residues" evidence="2">
    <location>
        <begin position="399"/>
        <end position="410"/>
    </location>
</feature>
<gene>
    <name evidence="3" type="ORF">ACN38_g7803</name>
</gene>
<dbReference type="AlphaFoldDB" id="A0A0M8NXJ0"/>
<dbReference type="PANTHER" id="PTHR12507">
    <property type="entry name" value="REDUCED GROWTH PHENOTYPE 1 RGP1, YEAST -RELATED"/>
    <property type="match status" value="1"/>
</dbReference>
<keyword evidence="1" id="KW-0479">Metal-binding</keyword>
<feature type="binding site" evidence="1">
    <location>
        <position position="1040"/>
    </location>
    <ligand>
        <name>Zn(2+)</name>
        <dbReference type="ChEBI" id="CHEBI:29105"/>
    </ligand>
</feature>
<dbReference type="SUPFAM" id="SSF101152">
    <property type="entry name" value="Mob1/phocein"/>
    <property type="match status" value="1"/>
</dbReference>
<dbReference type="InterPro" id="IPR036703">
    <property type="entry name" value="MOB_kinase_act_sf"/>
</dbReference>
<evidence type="ECO:0000256" key="1">
    <source>
        <dbReference type="PIRSR" id="PIRSR605301-1"/>
    </source>
</evidence>
<organism evidence="3 4">
    <name type="scientific">Penicillium nordicum</name>
    <dbReference type="NCBI Taxonomy" id="229535"/>
    <lineage>
        <taxon>Eukaryota</taxon>
        <taxon>Fungi</taxon>
        <taxon>Dikarya</taxon>
        <taxon>Ascomycota</taxon>
        <taxon>Pezizomycotina</taxon>
        <taxon>Eurotiomycetes</taxon>
        <taxon>Eurotiomycetidae</taxon>
        <taxon>Eurotiales</taxon>
        <taxon>Aspergillaceae</taxon>
        <taxon>Penicillium</taxon>
    </lineage>
</organism>
<dbReference type="InterPro" id="IPR014752">
    <property type="entry name" value="Arrestin-like_C"/>
</dbReference>